<feature type="domain" description="SLH" evidence="2">
    <location>
        <begin position="83"/>
        <end position="146"/>
    </location>
</feature>
<proteinExistence type="predicted"/>
<organism evidence="3 4">
    <name type="scientific">Tissierella simiarum</name>
    <dbReference type="NCBI Taxonomy" id="2841534"/>
    <lineage>
        <taxon>Bacteria</taxon>
        <taxon>Bacillati</taxon>
        <taxon>Bacillota</taxon>
        <taxon>Tissierellia</taxon>
        <taxon>Tissierellales</taxon>
        <taxon>Tissierellaceae</taxon>
        <taxon>Tissierella</taxon>
    </lineage>
</organism>
<dbReference type="Proteomes" id="UP000749471">
    <property type="component" value="Unassembled WGS sequence"/>
</dbReference>
<sequence>MKRVLSIAIVLALVLSALAPVFAVDTEKDLFSESGKILESIGVLQGSTTGDLMLDQNLKRQDMVVLISRLYKEENKAKNFQGKNIFKDLTNKQKFYIPYITWAVDKGLIAGMDDKTFGFNKTVTVQQFQTVLLRTLGYDEEVKVWNHVPELAEKLGLMEGLTSNPKSNLSRGQMSAMTINTLRQTKKGSSLTLAQVLNLNIPDQLAVDAEVKVENTSLIFEGTAKGAKSLKLHLRPASSGITTGEQMIDVNVDEDGKFSLRVDNLQVGTYHYRFTSGSQNTSFQSVTIAALPFDLAEVKADNLKEIALIFTQPVDKSNASFASNYITTAGTIKDVRFEDNDTKVILTLNGVMTQQGKYKVSAFKIKSTSGVEKEIKDKEFQAFDNQIPKVLEVKQLGTKGMKVILSEPVKSATSSNFKVDGKKFSGTVKLENNVATLIYFSSYSGLGEGKHTLTVSGLEDYVGHRSVDQDISFDVVKDTTPPTIKNASATLEEVIIEFDEDIDPSSANKNNFYWKSGSIKKYANNVRFVDNKAIVDFSNNRLSTSENVIYVENVSDYSDNKIKSTEVKVTPVIDKTSPEVLSYKVADDGKSITVYYSKNVDGKTRSNYSIKNKDGRTVSIKDIQGSGREFVMSLYSPLPVGSNTLTIEGVPDTTPLKNPVAPFSAVIDMNDVEKPKMISHTGYGNYILIHFSKQMDMTTVGNPENYIMNFDGRQQYLPTDTQFTPGNDGKSVTITLPEQINNKKVVIGTTGNLTELDIRGLKDINGNDTDPLLMKIKFDGTSSGKAKAIDYYGDNSGRQGVLLESNLIKVKFNQPIISASTSDFTITGRTIYDVVVDGSPEITIHLNDSDDTSIPSGALRINSNNKMETSINTGVESTILSLVDKVPPRVKSNIGNLNVYGNQIELPFTEALEDEGAGLYKRDLEIIRLSDGHVLSRDDYRTSLKSSDKSIIVITIENRPVTSGYSVRVVGENSSDLTYIRDKAGNLALESGDYYNTGRDIYR</sequence>
<dbReference type="Pfam" id="PF00395">
    <property type="entry name" value="SLH"/>
    <property type="match status" value="1"/>
</dbReference>
<dbReference type="RefSeq" id="WP_216516203.1">
    <property type="nucleotide sequence ID" value="NZ_JAHLPM010000001.1"/>
</dbReference>
<keyword evidence="1" id="KW-0732">Signal</keyword>
<comment type="caution">
    <text evidence="3">The sequence shown here is derived from an EMBL/GenBank/DDBJ whole genome shotgun (WGS) entry which is preliminary data.</text>
</comment>
<dbReference type="EMBL" id="JAHLPM010000001">
    <property type="protein sequence ID" value="MBU5436766.1"/>
    <property type="molecule type" value="Genomic_DNA"/>
</dbReference>
<dbReference type="PROSITE" id="PS51272">
    <property type="entry name" value="SLH"/>
    <property type="match status" value="1"/>
</dbReference>
<feature type="signal peptide" evidence="1">
    <location>
        <begin position="1"/>
        <end position="23"/>
    </location>
</feature>
<reference evidence="3 4" key="1">
    <citation type="submission" date="2021-06" db="EMBL/GenBank/DDBJ databases">
        <authorList>
            <person name="Sun Q."/>
            <person name="Li D."/>
        </authorList>
    </citation>
    <scope>NUCLEOTIDE SEQUENCE [LARGE SCALE GENOMIC DNA]</scope>
    <source>
        <strain evidence="3 4">MSJ-40</strain>
    </source>
</reference>
<evidence type="ECO:0000313" key="3">
    <source>
        <dbReference type="EMBL" id="MBU5436766.1"/>
    </source>
</evidence>
<evidence type="ECO:0000259" key="2">
    <source>
        <dbReference type="PROSITE" id="PS51272"/>
    </source>
</evidence>
<feature type="chain" id="PRO_5045444038" evidence="1">
    <location>
        <begin position="24"/>
        <end position="1003"/>
    </location>
</feature>
<evidence type="ECO:0000313" key="4">
    <source>
        <dbReference type="Proteomes" id="UP000749471"/>
    </source>
</evidence>
<accession>A0ABS6E1P2</accession>
<evidence type="ECO:0000256" key="1">
    <source>
        <dbReference type="SAM" id="SignalP"/>
    </source>
</evidence>
<name>A0ABS6E1P2_9FIRM</name>
<gene>
    <name evidence="3" type="ORF">KQI42_02030</name>
</gene>
<protein>
    <submittedName>
        <fullName evidence="3">S-layer homology domain-containing protein</fullName>
    </submittedName>
</protein>
<dbReference type="InterPro" id="IPR001119">
    <property type="entry name" value="SLH_dom"/>
</dbReference>
<keyword evidence="4" id="KW-1185">Reference proteome</keyword>